<sequence length="153" mass="17444">MPRRKKWGRVSRMLGLEGADAKVSGMFYVDVVQQILLYGSETWTVSPRVLSALESLHHRVARRLAGKMPRRLPDGSWECPSLEKALEEAGLFSISEYVSRRQRTVAQHIALLWLIYDVAVEEGRQRGTSTSMRWWEQPIDFAGALAELEEGED</sequence>
<accession>A0A7S0FHI3</accession>
<gene>
    <name evidence="1" type="ORF">MPOL1434_LOCUS1129</name>
</gene>
<evidence type="ECO:0000313" key="1">
    <source>
        <dbReference type="EMBL" id="CAD8360823.1"/>
    </source>
</evidence>
<proteinExistence type="predicted"/>
<name>A0A7S0FHI3_9STRA</name>
<reference evidence="1" key="1">
    <citation type="submission" date="2021-01" db="EMBL/GenBank/DDBJ databases">
        <authorList>
            <person name="Corre E."/>
            <person name="Pelletier E."/>
            <person name="Niang G."/>
            <person name="Scheremetjew M."/>
            <person name="Finn R."/>
            <person name="Kale V."/>
            <person name="Holt S."/>
            <person name="Cochrane G."/>
            <person name="Meng A."/>
            <person name="Brown T."/>
            <person name="Cohen L."/>
        </authorList>
    </citation>
    <scope>NUCLEOTIDE SEQUENCE</scope>
    <source>
        <strain evidence="1">CCMP3303</strain>
    </source>
</reference>
<protein>
    <submittedName>
        <fullName evidence="1">Uncharacterized protein</fullName>
    </submittedName>
</protein>
<dbReference type="AlphaFoldDB" id="A0A7S0FHI3"/>
<dbReference type="EMBL" id="HBEJ01001920">
    <property type="protein sequence ID" value="CAD8360823.1"/>
    <property type="molecule type" value="Transcribed_RNA"/>
</dbReference>
<organism evidence="1">
    <name type="scientific">Minutocellus polymorphus</name>
    <dbReference type="NCBI Taxonomy" id="265543"/>
    <lineage>
        <taxon>Eukaryota</taxon>
        <taxon>Sar</taxon>
        <taxon>Stramenopiles</taxon>
        <taxon>Ochrophyta</taxon>
        <taxon>Bacillariophyta</taxon>
        <taxon>Mediophyceae</taxon>
        <taxon>Cymatosirophycidae</taxon>
        <taxon>Cymatosirales</taxon>
        <taxon>Cymatosiraceae</taxon>
        <taxon>Minutocellus</taxon>
    </lineage>
</organism>